<evidence type="ECO:0000256" key="1">
    <source>
        <dbReference type="ARBA" id="ARBA00006336"/>
    </source>
</evidence>
<dbReference type="SUPFAM" id="SSF51197">
    <property type="entry name" value="Clavaminate synthase-like"/>
    <property type="match status" value="1"/>
</dbReference>
<feature type="region of interest" description="Disordered" evidence="2">
    <location>
        <begin position="271"/>
        <end position="374"/>
    </location>
</feature>
<dbReference type="SUPFAM" id="SSF52499">
    <property type="entry name" value="Isochorismatase-like hydrolases"/>
    <property type="match status" value="1"/>
</dbReference>
<gene>
    <name evidence="4" type="ORF">PHISCL_06010</name>
</gene>
<dbReference type="STRING" id="2070753.A0A3A2ZGD1"/>
<evidence type="ECO:0000259" key="3">
    <source>
        <dbReference type="PROSITE" id="PS51471"/>
    </source>
</evidence>
<dbReference type="InterPro" id="IPR005123">
    <property type="entry name" value="Oxoglu/Fe-dep_dioxygenase_dom"/>
</dbReference>
<name>A0A3A2ZGD1_9EURO</name>
<dbReference type="InterPro" id="IPR036282">
    <property type="entry name" value="Glutathione-S-Trfase_C_sf"/>
</dbReference>
<dbReference type="InterPro" id="IPR032854">
    <property type="entry name" value="ALKBH3"/>
</dbReference>
<dbReference type="AlphaFoldDB" id="A0A3A2ZGD1"/>
<dbReference type="Pfam" id="PF00857">
    <property type="entry name" value="Isochorismatase"/>
    <property type="match status" value="1"/>
</dbReference>
<accession>A0A3A2ZGD1</accession>
<dbReference type="InterPro" id="IPR036380">
    <property type="entry name" value="Isochorismatase-like_sf"/>
</dbReference>
<reference evidence="5" key="1">
    <citation type="submission" date="2017-02" db="EMBL/GenBank/DDBJ databases">
        <authorList>
            <person name="Tafer H."/>
            <person name="Lopandic K."/>
        </authorList>
    </citation>
    <scope>NUCLEOTIDE SEQUENCE [LARGE SCALE GENOMIC DNA]</scope>
    <source>
        <strain evidence="5">CBS 366.77</strain>
    </source>
</reference>
<feature type="region of interest" description="Disordered" evidence="2">
    <location>
        <begin position="388"/>
        <end position="436"/>
    </location>
</feature>
<dbReference type="PANTHER" id="PTHR31212:SF5">
    <property type="entry name" value="ISOCHORISMATASE FAMILY PROTEIN FAMILY (AFU_ORTHOLOGUE AFUA_3G14500)"/>
    <property type="match status" value="1"/>
</dbReference>
<dbReference type="Gene3D" id="1.20.1050.10">
    <property type="match status" value="1"/>
</dbReference>
<proteinExistence type="inferred from homology"/>
<dbReference type="Gene3D" id="3.40.50.850">
    <property type="entry name" value="Isochorismatase-like"/>
    <property type="match status" value="1"/>
</dbReference>
<dbReference type="Gene3D" id="2.60.120.590">
    <property type="entry name" value="Alpha-ketoglutarate-dependent dioxygenase AlkB-like"/>
    <property type="match status" value="1"/>
</dbReference>
<dbReference type="EMBL" id="MVGC01000213">
    <property type="protein sequence ID" value="RJE21670.1"/>
    <property type="molecule type" value="Genomic_DNA"/>
</dbReference>
<feature type="compositionally biased region" description="Polar residues" evidence="2">
    <location>
        <begin position="324"/>
        <end position="336"/>
    </location>
</feature>
<dbReference type="Pfam" id="PF13532">
    <property type="entry name" value="2OG-FeII_Oxy_2"/>
    <property type="match status" value="1"/>
</dbReference>
<evidence type="ECO:0000313" key="5">
    <source>
        <dbReference type="Proteomes" id="UP000266188"/>
    </source>
</evidence>
<dbReference type="Proteomes" id="UP000266188">
    <property type="component" value="Unassembled WGS sequence"/>
</dbReference>
<feature type="compositionally biased region" description="Basic and acidic residues" evidence="2">
    <location>
        <begin position="364"/>
        <end position="373"/>
    </location>
</feature>
<sequence>MELPDLEALPIPRTQKALVLLDFQNDFVRPSGALYVKNTADFLDTLPQLAHAFRRVGHVFWVQTLYSSRRPTVDPDGEPLIVLSGADDEERRSRLPPDQLLDDNTRVDDEAFLSTDSPKCCIPNTPGAQFPAPILAAIDKDCDILVQKHDYSALDDELISNFRARLITEIYLCGSLCNVSVYATALSAASQAISVHMIEDCMGYIDTNRYHEAMRKMADELGVDGITPAELMEEIDWQETDEIAEDGGPRPLQSANPSGIEQVLDELDVRMSHDRNGEHTRSVGRRRHGENSVSLANAAPGQNADGEELTGAMRSRHESGSARRATNSQLENNASTRAYRATRNVPRVRRRDVQEYGNTQADPRAPEKEDRFDGNTAIRNSCEAALARQAARSLRGNQNAGPSDAGRNNTRSGQRDNRRKGKSGPRQDLRPGDMIGEGDSRIIYDLDLPTDAFEKIRDEVSWQKMYHMSGKVPRLVAVQGRPLEDGSIPIYRHPADESPVFHPYTSTVDQIRVIVERILGHPLNHVLIQLYRDGQDRISEHADKTLDIVRGSYICNVSLGSQRVMVLRTKSQGSDEDDSSRVMQRIPMPHESLFILGEKTNMRWLHGIRADKRPISERSREDMAYGGQRISLTFRHIGTFLDPNGTTIWGQGAISKTQDQAGIVIHGDPARTEEMIRAFGQENRSTEFDWDGVYGAGFDVVNFVTTETAQLILSGDPVSDLRVRLCLNESGHRYEATAGDEGYAGNETRHPVYIGAEGTKVTGVVNILNYLAQQPRGTRGPGADLLQGGESLPQIEELLTRWRESQNNDSAGEFEPLTEWESALNGRQYLGGSVFGIDDCSLWPVLRDIVQKKGPLPNRIYPNLHNYYQRVENRGNVKISLDEAARFMV</sequence>
<dbReference type="GO" id="GO:0051213">
    <property type="term" value="F:dioxygenase activity"/>
    <property type="evidence" value="ECO:0007669"/>
    <property type="project" value="InterPro"/>
</dbReference>
<dbReference type="InterPro" id="IPR000868">
    <property type="entry name" value="Isochorismatase-like_dom"/>
</dbReference>
<dbReference type="InterPro" id="IPR037151">
    <property type="entry name" value="AlkB-like_sf"/>
</dbReference>
<dbReference type="SUPFAM" id="SSF47616">
    <property type="entry name" value="GST C-terminal domain-like"/>
    <property type="match status" value="1"/>
</dbReference>
<feature type="compositionally biased region" description="Polar residues" evidence="2">
    <location>
        <begin position="396"/>
        <end position="412"/>
    </location>
</feature>
<comment type="similarity">
    <text evidence="1">Belongs to the isochorismatase family.</text>
</comment>
<dbReference type="GO" id="GO:0006307">
    <property type="term" value="P:DNA alkylation repair"/>
    <property type="evidence" value="ECO:0007669"/>
    <property type="project" value="InterPro"/>
</dbReference>
<comment type="caution">
    <text evidence="4">The sequence shown here is derived from an EMBL/GenBank/DDBJ whole genome shotgun (WGS) entry which is preliminary data.</text>
</comment>
<protein>
    <submittedName>
        <fullName evidence="4">Isochorismatase family</fullName>
    </submittedName>
</protein>
<dbReference type="OrthoDB" id="445341at2759"/>
<dbReference type="CDD" id="cd00299">
    <property type="entry name" value="GST_C_family"/>
    <property type="match status" value="1"/>
</dbReference>
<dbReference type="CDD" id="cd00431">
    <property type="entry name" value="cysteine_hydrolases"/>
    <property type="match status" value="1"/>
</dbReference>
<keyword evidence="5" id="KW-1185">Reference proteome</keyword>
<dbReference type="InterPro" id="IPR027450">
    <property type="entry name" value="AlkB-like"/>
</dbReference>
<organism evidence="4 5">
    <name type="scientific">Aspergillus sclerotialis</name>
    <dbReference type="NCBI Taxonomy" id="2070753"/>
    <lineage>
        <taxon>Eukaryota</taxon>
        <taxon>Fungi</taxon>
        <taxon>Dikarya</taxon>
        <taxon>Ascomycota</taxon>
        <taxon>Pezizomycotina</taxon>
        <taxon>Eurotiomycetes</taxon>
        <taxon>Eurotiomycetidae</taxon>
        <taxon>Eurotiales</taxon>
        <taxon>Aspergillaceae</taxon>
        <taxon>Aspergillus</taxon>
        <taxon>Aspergillus subgen. Polypaecilum</taxon>
    </lineage>
</organism>
<evidence type="ECO:0000256" key="2">
    <source>
        <dbReference type="SAM" id="MobiDB-lite"/>
    </source>
</evidence>
<dbReference type="PROSITE" id="PS51471">
    <property type="entry name" value="FE2OG_OXY"/>
    <property type="match status" value="1"/>
</dbReference>
<feature type="domain" description="Fe2OG dioxygenase" evidence="3">
    <location>
        <begin position="522"/>
        <end position="638"/>
    </location>
</feature>
<dbReference type="PANTHER" id="PTHR31212">
    <property type="entry name" value="ALPHA-KETOGLUTARATE-DEPENDENT DIOXYGENASE ALKB HOMOLOG 3"/>
    <property type="match status" value="1"/>
</dbReference>
<feature type="compositionally biased region" description="Basic and acidic residues" evidence="2">
    <location>
        <begin position="271"/>
        <end position="281"/>
    </location>
</feature>
<evidence type="ECO:0000313" key="4">
    <source>
        <dbReference type="EMBL" id="RJE21670.1"/>
    </source>
</evidence>